<evidence type="ECO:0000256" key="5">
    <source>
        <dbReference type="ARBA" id="ARBA00022989"/>
    </source>
</evidence>
<dbReference type="InterPro" id="IPR001734">
    <property type="entry name" value="Na/solute_symporter"/>
</dbReference>
<comment type="similarity">
    <text evidence="2 7">Belongs to the sodium:solute symporter (SSF) (TC 2.A.21) family.</text>
</comment>
<evidence type="ECO:0000256" key="4">
    <source>
        <dbReference type="ARBA" id="ARBA00022692"/>
    </source>
</evidence>
<proteinExistence type="inferred from homology"/>
<feature type="transmembrane region" description="Helical" evidence="8">
    <location>
        <begin position="436"/>
        <end position="456"/>
    </location>
</feature>
<feature type="transmembrane region" description="Helical" evidence="8">
    <location>
        <begin position="184"/>
        <end position="202"/>
    </location>
</feature>
<dbReference type="InterPro" id="IPR038377">
    <property type="entry name" value="Na/Glc_symporter_sf"/>
</dbReference>
<feature type="transmembrane region" description="Helical" evidence="8">
    <location>
        <begin position="74"/>
        <end position="94"/>
    </location>
</feature>
<feature type="transmembrane region" description="Helical" evidence="8">
    <location>
        <begin position="115"/>
        <end position="138"/>
    </location>
</feature>
<comment type="subcellular location">
    <subcellularLocation>
        <location evidence="1">Membrane</location>
        <topology evidence="1">Multi-pass membrane protein</topology>
    </subcellularLocation>
</comment>
<feature type="transmembrane region" description="Helical" evidence="8">
    <location>
        <begin position="411"/>
        <end position="430"/>
    </location>
</feature>
<feature type="transmembrane region" description="Helical" evidence="8">
    <location>
        <begin position="6"/>
        <end position="24"/>
    </location>
</feature>
<evidence type="ECO:0000256" key="6">
    <source>
        <dbReference type="ARBA" id="ARBA00023136"/>
    </source>
</evidence>
<evidence type="ECO:0000313" key="9">
    <source>
        <dbReference type="EMBL" id="MFC7343916.1"/>
    </source>
</evidence>
<dbReference type="PANTHER" id="PTHR48086:SF7">
    <property type="entry name" value="SODIUM-SOLUTE SYMPORTER-RELATED"/>
    <property type="match status" value="1"/>
</dbReference>
<feature type="transmembrane region" description="Helical" evidence="8">
    <location>
        <begin position="387"/>
        <end position="404"/>
    </location>
</feature>
<feature type="transmembrane region" description="Helical" evidence="8">
    <location>
        <begin position="304"/>
        <end position="337"/>
    </location>
</feature>
<sequence length="473" mass="49710">MQTVHLVVLVVYLAVMLLIGAYFSRSSRVSTGDDFIFAGRALPRPVLVGTLLATWVGSGTIVGGANFAYNYGPLASMLFSAGTPVGIVVLYFAAAKIRALSKYTVPELLEARYGIGVRMLGAVVILLAYVGITAYQFIGGGHIISLLTPLSQAQATLLVAGVVTFLAVGGGLLSVAWTDAASALLIVVSLLVSVPIVISQIGSPVDYWNQLSASSQSLTGGLSTMQLLGYFLPLLLLILADQNLYQRLTAARDQGTARSSTTGFFIGAFVVMIPVGILASAASILLPNLESGDTAVLSLASEGLVPTVIGGMVLAGALAFIITTGTSFMLSVAGNVVYDFYVRHASREVSEKARLKLHRLAVIGIALLAYLLGKFFPSVLELQMHSYTIYGVAITPAVLAVLFWQRVTKVGALASMVVGTSAVLIWEFALNKPNDWNSVLIALPLSVLALVAGSLASKPLETEQVQVDEAGER</sequence>
<keyword evidence="5 8" id="KW-1133">Transmembrane helix</keyword>
<dbReference type="Gene3D" id="1.20.1730.10">
    <property type="entry name" value="Sodium/glucose cotransporter"/>
    <property type="match status" value="1"/>
</dbReference>
<dbReference type="Proteomes" id="UP001596504">
    <property type="component" value="Unassembled WGS sequence"/>
</dbReference>
<evidence type="ECO:0000256" key="7">
    <source>
        <dbReference type="RuleBase" id="RU362091"/>
    </source>
</evidence>
<feature type="transmembrane region" description="Helical" evidence="8">
    <location>
        <begin position="357"/>
        <end position="375"/>
    </location>
</feature>
<evidence type="ECO:0000256" key="1">
    <source>
        <dbReference type="ARBA" id="ARBA00004141"/>
    </source>
</evidence>
<accession>A0ABW2LQL1</accession>
<evidence type="ECO:0000256" key="3">
    <source>
        <dbReference type="ARBA" id="ARBA00022448"/>
    </source>
</evidence>
<dbReference type="InterPro" id="IPR050277">
    <property type="entry name" value="Sodium:Solute_Symporter"/>
</dbReference>
<feature type="transmembrane region" description="Helical" evidence="8">
    <location>
        <begin position="261"/>
        <end position="284"/>
    </location>
</feature>
<evidence type="ECO:0000313" key="10">
    <source>
        <dbReference type="Proteomes" id="UP001596504"/>
    </source>
</evidence>
<evidence type="ECO:0000256" key="8">
    <source>
        <dbReference type="SAM" id="Phobius"/>
    </source>
</evidence>
<reference evidence="10" key="1">
    <citation type="journal article" date="2019" name="Int. J. Syst. Evol. Microbiol.">
        <title>The Global Catalogue of Microorganisms (GCM) 10K type strain sequencing project: providing services to taxonomists for standard genome sequencing and annotation.</title>
        <authorList>
            <consortium name="The Broad Institute Genomics Platform"/>
            <consortium name="The Broad Institute Genome Sequencing Center for Infectious Disease"/>
            <person name="Wu L."/>
            <person name="Ma J."/>
        </authorList>
    </citation>
    <scope>NUCLEOTIDE SEQUENCE [LARGE SCALE GENOMIC DNA]</scope>
    <source>
        <strain evidence="10">WLHS5</strain>
    </source>
</reference>
<dbReference type="PANTHER" id="PTHR48086">
    <property type="entry name" value="SODIUM/PROLINE SYMPORTER-RELATED"/>
    <property type="match status" value="1"/>
</dbReference>
<dbReference type="CDD" id="cd10322">
    <property type="entry name" value="SLC5sbd"/>
    <property type="match status" value="1"/>
</dbReference>
<feature type="transmembrane region" description="Helical" evidence="8">
    <location>
        <begin position="45"/>
        <end position="68"/>
    </location>
</feature>
<gene>
    <name evidence="9" type="ORF">ACFQRI_21125</name>
</gene>
<dbReference type="RefSeq" id="WP_380671285.1">
    <property type="nucleotide sequence ID" value="NZ_JBHTCJ010000012.1"/>
</dbReference>
<keyword evidence="4 8" id="KW-0812">Transmembrane</keyword>
<dbReference type="Pfam" id="PF00474">
    <property type="entry name" value="SSF"/>
    <property type="match status" value="1"/>
</dbReference>
<evidence type="ECO:0000256" key="2">
    <source>
        <dbReference type="ARBA" id="ARBA00006434"/>
    </source>
</evidence>
<keyword evidence="3" id="KW-0813">Transport</keyword>
<keyword evidence="10" id="KW-1185">Reference proteome</keyword>
<feature type="transmembrane region" description="Helical" evidence="8">
    <location>
        <begin position="222"/>
        <end position="240"/>
    </location>
</feature>
<keyword evidence="6 8" id="KW-0472">Membrane</keyword>
<dbReference type="PROSITE" id="PS50283">
    <property type="entry name" value="NA_SOLUT_SYMP_3"/>
    <property type="match status" value="1"/>
</dbReference>
<protein>
    <submittedName>
        <fullName evidence="9">Sodium:solute symporter</fullName>
    </submittedName>
</protein>
<feature type="transmembrane region" description="Helical" evidence="8">
    <location>
        <begin position="158"/>
        <end position="177"/>
    </location>
</feature>
<organism evidence="9 10">
    <name type="scientific">Saccharopolyspora griseoalba</name>
    <dbReference type="NCBI Taxonomy" id="1431848"/>
    <lineage>
        <taxon>Bacteria</taxon>
        <taxon>Bacillati</taxon>
        <taxon>Actinomycetota</taxon>
        <taxon>Actinomycetes</taxon>
        <taxon>Pseudonocardiales</taxon>
        <taxon>Pseudonocardiaceae</taxon>
        <taxon>Saccharopolyspora</taxon>
    </lineage>
</organism>
<comment type="caution">
    <text evidence="9">The sequence shown here is derived from an EMBL/GenBank/DDBJ whole genome shotgun (WGS) entry which is preliminary data.</text>
</comment>
<name>A0ABW2LQL1_9PSEU</name>
<dbReference type="EMBL" id="JBHTCJ010000012">
    <property type="protein sequence ID" value="MFC7343916.1"/>
    <property type="molecule type" value="Genomic_DNA"/>
</dbReference>